<evidence type="ECO:0000313" key="2">
    <source>
        <dbReference type="EMBL" id="KAJ8301249.1"/>
    </source>
</evidence>
<feature type="chain" id="PRO_5045475486" evidence="1">
    <location>
        <begin position="25"/>
        <end position="77"/>
    </location>
</feature>
<keyword evidence="1" id="KW-0732">Signal</keyword>
<accession>A0ABQ9E789</accession>
<feature type="signal peptide" evidence="1">
    <location>
        <begin position="1"/>
        <end position="24"/>
    </location>
</feature>
<evidence type="ECO:0000313" key="3">
    <source>
        <dbReference type="Proteomes" id="UP001217089"/>
    </source>
</evidence>
<gene>
    <name evidence="2" type="ORF">KUTeg_020236</name>
</gene>
<comment type="caution">
    <text evidence="2">The sequence shown here is derived from an EMBL/GenBank/DDBJ whole genome shotgun (WGS) entry which is preliminary data.</text>
</comment>
<proteinExistence type="predicted"/>
<evidence type="ECO:0000256" key="1">
    <source>
        <dbReference type="SAM" id="SignalP"/>
    </source>
</evidence>
<name>A0ABQ9E789_TEGGR</name>
<reference evidence="2 3" key="1">
    <citation type="submission" date="2022-12" db="EMBL/GenBank/DDBJ databases">
        <title>Chromosome-level genome of Tegillarca granosa.</title>
        <authorList>
            <person name="Kim J."/>
        </authorList>
    </citation>
    <scope>NUCLEOTIDE SEQUENCE [LARGE SCALE GENOMIC DNA]</scope>
    <source>
        <strain evidence="2">Teg-2019</strain>
        <tissue evidence="2">Adductor muscle</tissue>
    </source>
</reference>
<dbReference type="Proteomes" id="UP001217089">
    <property type="component" value="Unassembled WGS sequence"/>
</dbReference>
<keyword evidence="3" id="KW-1185">Reference proteome</keyword>
<dbReference type="EMBL" id="JARBDR010000918">
    <property type="protein sequence ID" value="KAJ8301249.1"/>
    <property type="molecule type" value="Genomic_DNA"/>
</dbReference>
<organism evidence="2 3">
    <name type="scientific">Tegillarca granosa</name>
    <name type="common">Malaysian cockle</name>
    <name type="synonym">Anadara granosa</name>
    <dbReference type="NCBI Taxonomy" id="220873"/>
    <lineage>
        <taxon>Eukaryota</taxon>
        <taxon>Metazoa</taxon>
        <taxon>Spiralia</taxon>
        <taxon>Lophotrochozoa</taxon>
        <taxon>Mollusca</taxon>
        <taxon>Bivalvia</taxon>
        <taxon>Autobranchia</taxon>
        <taxon>Pteriomorphia</taxon>
        <taxon>Arcoida</taxon>
        <taxon>Arcoidea</taxon>
        <taxon>Arcidae</taxon>
        <taxon>Tegillarca</taxon>
    </lineage>
</organism>
<protein>
    <submittedName>
        <fullName evidence="2">Uncharacterized protein</fullName>
    </submittedName>
</protein>
<sequence>MSRPLLILASSLLLMLVMVENIEAVPGEKLCETCCGPPPCCSFCAPIVTKRPKLCLMCCGPPPCCNFCGLEPWFRKY</sequence>